<keyword evidence="1" id="KW-0723">Serine/threonine-protein kinase</keyword>
<evidence type="ECO:0000256" key="1">
    <source>
        <dbReference type="ARBA" id="ARBA00022527"/>
    </source>
</evidence>
<dbReference type="GO" id="GO:0004674">
    <property type="term" value="F:protein serine/threonine kinase activity"/>
    <property type="evidence" value="ECO:0007669"/>
    <property type="project" value="UniProtKB-KW"/>
</dbReference>
<dbReference type="PANTHER" id="PTHR27002">
    <property type="entry name" value="RECEPTOR-LIKE SERINE/THREONINE-PROTEIN KINASE SD1-8"/>
    <property type="match status" value="1"/>
</dbReference>
<evidence type="ECO:0000256" key="3">
    <source>
        <dbReference type="ARBA" id="ARBA00022741"/>
    </source>
</evidence>
<dbReference type="InterPro" id="IPR011009">
    <property type="entry name" value="Kinase-like_dom_sf"/>
</dbReference>
<evidence type="ECO:0000256" key="6">
    <source>
        <dbReference type="SAM" id="Phobius"/>
    </source>
</evidence>
<gene>
    <name evidence="8" type="ORF">EJD97_008779</name>
</gene>
<dbReference type="AlphaFoldDB" id="A0A6N2AJG5"/>
<dbReference type="PANTHER" id="PTHR27002:SF1097">
    <property type="entry name" value="RECEPTOR-LIKE SERINE_THREONINE-PROTEIN KINASE"/>
    <property type="match status" value="1"/>
</dbReference>
<feature type="transmembrane region" description="Helical" evidence="6">
    <location>
        <begin position="53"/>
        <end position="75"/>
    </location>
</feature>
<dbReference type="InterPro" id="IPR000719">
    <property type="entry name" value="Prot_kinase_dom"/>
</dbReference>
<dbReference type="GO" id="GO:0005886">
    <property type="term" value="C:plasma membrane"/>
    <property type="evidence" value="ECO:0007669"/>
    <property type="project" value="TreeGrafter"/>
</dbReference>
<feature type="domain" description="Protein kinase" evidence="7">
    <location>
        <begin position="1"/>
        <end position="124"/>
    </location>
</feature>
<keyword evidence="6" id="KW-0472">Membrane</keyword>
<dbReference type="EMBL" id="RXGB01023208">
    <property type="protein sequence ID" value="TMW81594.1"/>
    <property type="molecule type" value="Genomic_DNA"/>
</dbReference>
<evidence type="ECO:0000256" key="2">
    <source>
        <dbReference type="ARBA" id="ARBA00022679"/>
    </source>
</evidence>
<keyword evidence="6" id="KW-0812">Transmembrane</keyword>
<sequence length="124" mass="14869">MTSRQEFTKFENEVKLIAKLQHRNLTKLLGYYINGAEKFLFYEFRSSNSLHKVIFGTKSYITFFLFTIVRVVLILKRKKFGSIPLKLSNYFLYFSRSYRKGYHNMANTLYKTENWLQFFGSAEI</sequence>
<evidence type="ECO:0000256" key="5">
    <source>
        <dbReference type="ARBA" id="ARBA00022840"/>
    </source>
</evidence>
<protein>
    <recommendedName>
        <fullName evidence="7">Protein kinase domain-containing protein</fullName>
    </recommendedName>
</protein>
<keyword evidence="4" id="KW-0418">Kinase</keyword>
<dbReference type="SUPFAM" id="SSF56112">
    <property type="entry name" value="Protein kinase-like (PK-like)"/>
    <property type="match status" value="1"/>
</dbReference>
<keyword evidence="5" id="KW-0067">ATP-binding</keyword>
<name>A0A6N2AJG5_SOLCI</name>
<evidence type="ECO:0000313" key="8">
    <source>
        <dbReference type="EMBL" id="TMW81594.1"/>
    </source>
</evidence>
<comment type="caution">
    <text evidence="8">The sequence shown here is derived from an EMBL/GenBank/DDBJ whole genome shotgun (WGS) entry which is preliminary data.</text>
</comment>
<evidence type="ECO:0000259" key="7">
    <source>
        <dbReference type="PROSITE" id="PS50011"/>
    </source>
</evidence>
<proteinExistence type="predicted"/>
<keyword evidence="6" id="KW-1133">Transmembrane helix</keyword>
<keyword evidence="2" id="KW-0808">Transferase</keyword>
<dbReference type="Gene3D" id="3.30.200.20">
    <property type="entry name" value="Phosphorylase Kinase, domain 1"/>
    <property type="match status" value="1"/>
</dbReference>
<accession>A0A6N2AJG5</accession>
<dbReference type="GO" id="GO:0005524">
    <property type="term" value="F:ATP binding"/>
    <property type="evidence" value="ECO:0007669"/>
    <property type="project" value="UniProtKB-KW"/>
</dbReference>
<organism evidence="8">
    <name type="scientific">Solanum chilense</name>
    <name type="common">Tomato</name>
    <name type="synonym">Lycopersicon chilense</name>
    <dbReference type="NCBI Taxonomy" id="4083"/>
    <lineage>
        <taxon>Eukaryota</taxon>
        <taxon>Viridiplantae</taxon>
        <taxon>Streptophyta</taxon>
        <taxon>Embryophyta</taxon>
        <taxon>Tracheophyta</taxon>
        <taxon>Spermatophyta</taxon>
        <taxon>Magnoliopsida</taxon>
        <taxon>eudicotyledons</taxon>
        <taxon>Gunneridae</taxon>
        <taxon>Pentapetalae</taxon>
        <taxon>asterids</taxon>
        <taxon>lamiids</taxon>
        <taxon>Solanales</taxon>
        <taxon>Solanaceae</taxon>
        <taxon>Solanoideae</taxon>
        <taxon>Solaneae</taxon>
        <taxon>Solanum</taxon>
        <taxon>Solanum subgen. Lycopersicon</taxon>
    </lineage>
</organism>
<reference evidence="8" key="1">
    <citation type="submission" date="2019-05" db="EMBL/GenBank/DDBJ databases">
        <title>The de novo reference genome and transcriptome assemblies of the wild tomato species Solanum chilense.</title>
        <authorList>
            <person name="Stam R."/>
            <person name="Nosenko T."/>
            <person name="Hoerger A.C."/>
            <person name="Stephan W."/>
            <person name="Seidel M.A."/>
            <person name="Kuhn J.M.M."/>
            <person name="Haberer G."/>
            <person name="Tellier A."/>
        </authorList>
    </citation>
    <scope>NUCLEOTIDE SEQUENCE</scope>
    <source>
        <tissue evidence="8">Mature leaves</tissue>
    </source>
</reference>
<evidence type="ECO:0000256" key="4">
    <source>
        <dbReference type="ARBA" id="ARBA00022777"/>
    </source>
</evidence>
<keyword evidence="3" id="KW-0547">Nucleotide-binding</keyword>
<dbReference type="PROSITE" id="PS50011">
    <property type="entry name" value="PROTEIN_KINASE_DOM"/>
    <property type="match status" value="1"/>
</dbReference>